<dbReference type="EMBL" id="FNCA01000002">
    <property type="protein sequence ID" value="SDF49959.1"/>
    <property type="molecule type" value="Genomic_DNA"/>
</dbReference>
<dbReference type="OrthoDB" id="2837at2157"/>
<name>A0A7Z7FDK9_9EURY</name>
<gene>
    <name evidence="6" type="ORF">SAMN04488589_0707</name>
</gene>
<dbReference type="InterPro" id="IPR007160">
    <property type="entry name" value="DUF362"/>
</dbReference>
<keyword evidence="4" id="KW-0411">Iron-sulfur</keyword>
<dbReference type="GO" id="GO:0046872">
    <property type="term" value="F:metal ion binding"/>
    <property type="evidence" value="ECO:0007669"/>
    <property type="project" value="UniProtKB-KW"/>
</dbReference>
<feature type="domain" description="4Fe-4S ferredoxin-type" evidence="5">
    <location>
        <begin position="306"/>
        <end position="335"/>
    </location>
</feature>
<dbReference type="Pfam" id="PF13237">
    <property type="entry name" value="Fer4_10"/>
    <property type="match status" value="1"/>
</dbReference>
<keyword evidence="7" id="KW-1185">Reference proteome</keyword>
<organism evidence="6 7">
    <name type="scientific">Methanolobus vulcani</name>
    <dbReference type="NCBI Taxonomy" id="38026"/>
    <lineage>
        <taxon>Archaea</taxon>
        <taxon>Methanobacteriati</taxon>
        <taxon>Methanobacteriota</taxon>
        <taxon>Stenosarchaea group</taxon>
        <taxon>Methanomicrobia</taxon>
        <taxon>Methanosarcinales</taxon>
        <taxon>Methanosarcinaceae</taxon>
        <taxon>Methanolobus</taxon>
    </lineage>
</organism>
<accession>A0A7Z7FDK9</accession>
<evidence type="ECO:0000256" key="2">
    <source>
        <dbReference type="ARBA" id="ARBA00022723"/>
    </source>
</evidence>
<dbReference type="RefSeq" id="WP_091708752.1">
    <property type="nucleotide sequence ID" value="NZ_FNCA01000002.1"/>
</dbReference>
<keyword evidence="1" id="KW-0004">4Fe-4S</keyword>
<evidence type="ECO:0000256" key="1">
    <source>
        <dbReference type="ARBA" id="ARBA00022485"/>
    </source>
</evidence>
<dbReference type="GO" id="GO:0016491">
    <property type="term" value="F:oxidoreductase activity"/>
    <property type="evidence" value="ECO:0007669"/>
    <property type="project" value="UniProtKB-ARBA"/>
</dbReference>
<dbReference type="PANTHER" id="PTHR24960">
    <property type="entry name" value="PHOTOSYSTEM I IRON-SULFUR CENTER-RELATED"/>
    <property type="match status" value="1"/>
</dbReference>
<dbReference type="InterPro" id="IPR050157">
    <property type="entry name" value="PSI_iron-sulfur_center"/>
</dbReference>
<reference evidence="6 7" key="1">
    <citation type="submission" date="2016-10" db="EMBL/GenBank/DDBJ databases">
        <authorList>
            <person name="Varghese N."/>
            <person name="Submissions S."/>
        </authorList>
    </citation>
    <scope>NUCLEOTIDE SEQUENCE [LARGE SCALE GENOMIC DNA]</scope>
    <source>
        <strain evidence="6 7">PL 12/M</strain>
    </source>
</reference>
<dbReference type="PROSITE" id="PS51379">
    <property type="entry name" value="4FE4S_FER_2"/>
    <property type="match status" value="2"/>
</dbReference>
<keyword evidence="2" id="KW-0479">Metal-binding</keyword>
<dbReference type="GO" id="GO:0051539">
    <property type="term" value="F:4 iron, 4 sulfur cluster binding"/>
    <property type="evidence" value="ECO:0007669"/>
    <property type="project" value="UniProtKB-KW"/>
</dbReference>
<evidence type="ECO:0000313" key="7">
    <source>
        <dbReference type="Proteomes" id="UP000199259"/>
    </source>
</evidence>
<dbReference type="PANTHER" id="PTHR24960:SF76">
    <property type="entry name" value="4FE-4S FERREDOXIN-TYPE DOMAIN-CONTAINING PROTEIN"/>
    <property type="match status" value="1"/>
</dbReference>
<keyword evidence="3" id="KW-0408">Iron</keyword>
<dbReference type="SUPFAM" id="SSF54862">
    <property type="entry name" value="4Fe-4S ferredoxins"/>
    <property type="match status" value="1"/>
</dbReference>
<dbReference type="InterPro" id="IPR017900">
    <property type="entry name" value="4Fe4S_Fe_S_CS"/>
</dbReference>
<evidence type="ECO:0000256" key="4">
    <source>
        <dbReference type="ARBA" id="ARBA00023014"/>
    </source>
</evidence>
<evidence type="ECO:0000313" key="6">
    <source>
        <dbReference type="EMBL" id="SDF49959.1"/>
    </source>
</evidence>
<dbReference type="Pfam" id="PF04015">
    <property type="entry name" value="DUF362"/>
    <property type="match status" value="1"/>
</dbReference>
<evidence type="ECO:0000259" key="5">
    <source>
        <dbReference type="PROSITE" id="PS51379"/>
    </source>
</evidence>
<dbReference type="AlphaFoldDB" id="A0A7Z7FDK9"/>
<dbReference type="InterPro" id="IPR017896">
    <property type="entry name" value="4Fe4S_Fe-S-bd"/>
</dbReference>
<dbReference type="PROSITE" id="PS00198">
    <property type="entry name" value="4FE4S_FER_1"/>
    <property type="match status" value="1"/>
</dbReference>
<proteinExistence type="predicted"/>
<dbReference type="Gene3D" id="3.30.70.20">
    <property type="match status" value="1"/>
</dbReference>
<feature type="domain" description="4Fe-4S ferredoxin-type" evidence="5">
    <location>
        <begin position="336"/>
        <end position="364"/>
    </location>
</feature>
<comment type="caution">
    <text evidence="6">The sequence shown here is derived from an EMBL/GenBank/DDBJ whole genome shotgun (WGS) entry which is preliminary data.</text>
</comment>
<protein>
    <submittedName>
        <fullName evidence="6">Uncharacterized conserved protein, DUF362 family</fullName>
    </submittedName>
</protein>
<evidence type="ECO:0000256" key="3">
    <source>
        <dbReference type="ARBA" id="ARBA00023004"/>
    </source>
</evidence>
<dbReference type="Proteomes" id="UP000199259">
    <property type="component" value="Unassembled WGS sequence"/>
</dbReference>
<sequence length="375" mass="40289">MADKVSIVKCDDYSKSKECIIEALSMIGGLSSIISEGDRVLLKPNVLAARKPEDAVTTHPSIVAAMCELVKDAGGIPVIGDGAGITRPGATAHAFRISCIEDVAKSQGVQLLNFQTEGYVEVEIPNAMHFSTLHISKAITDADVIVSLPKMKTHELTYYTGAVKNMFGALPLKTRKEMHLLGDRKIFGEAVIDLYSIAKPHLAVMDAVTGMEGNGPAHGTPIKTGAIIASYDCVSLDVIASGIMGVDPIQVPTTVAAQERGFGSQVPEVVGIDPKTITMRYKPSSGCVLFNVPPFVTKFFGKYFEMKPKINTSKCVLCGACAMNCSVKAIDEVEDHLEINKEKCIMCYCCRELCPANAVDIDMSLLAKIITTVKR</sequence>